<accession>A0A5A8C8B4</accession>
<gene>
    <name evidence="3" type="ORF">FNF29_06018</name>
</gene>
<dbReference type="SUPFAM" id="SSF53474">
    <property type="entry name" value="alpha/beta-Hydrolases"/>
    <property type="match status" value="1"/>
</dbReference>
<evidence type="ECO:0000256" key="2">
    <source>
        <dbReference type="SAM" id="SignalP"/>
    </source>
</evidence>
<evidence type="ECO:0000313" key="4">
    <source>
        <dbReference type="Proteomes" id="UP000323011"/>
    </source>
</evidence>
<dbReference type="Gene3D" id="3.40.50.1820">
    <property type="entry name" value="alpha/beta hydrolase"/>
    <property type="match status" value="1"/>
</dbReference>
<comment type="caution">
    <text evidence="3">The sequence shown here is derived from an EMBL/GenBank/DDBJ whole genome shotgun (WGS) entry which is preliminary data.</text>
</comment>
<keyword evidence="1" id="KW-0812">Transmembrane</keyword>
<dbReference type="AlphaFoldDB" id="A0A5A8C8B4"/>
<dbReference type="Proteomes" id="UP000323011">
    <property type="component" value="Unassembled WGS sequence"/>
</dbReference>
<keyword evidence="1" id="KW-0472">Membrane</keyword>
<feature type="chain" id="PRO_5022789143" description="Fungal lipase-like domain-containing protein" evidence="2">
    <location>
        <begin position="20"/>
        <end position="645"/>
    </location>
</feature>
<dbReference type="InterPro" id="IPR029058">
    <property type="entry name" value="AB_hydrolase_fold"/>
</dbReference>
<sequence>MRLGFAAVALAAAVVTARGFRFEYGDSPRHARALMPTEAAIGEFVHSHSYITRRDPASGRVGEDIHVLSSNSPEAQALRRARRAAAAGVPPTMAGMALSATTQRERLGLLTQIMVRSFPKLDYTISAKYAPIFEAGVPSLYANKTVKTVEEETALRNQYAAIYQQMLAERFANKTDAFVGYAGPNGDHARADELGVACDVYESVTGARVLHFRGSYSDLDFYNIRNLYGYWFFGASRQRYVDVWSKDAGLPLAQEMLDRDSLGQEVQEHIVRMEFNGRMATLPSLIWKGLTEGNVDTAKLGISEQGVADWGQWELTRAITRQEIPAGTAADPARPVYITGYSQGGARAQLASMMLAHEDGVRYNTTTIAATGVQCASQHIFLSPRSLREAFLGVPWEDHSDHIVTYTHVLDPYSAIDYNFGMRCVFGTRDVAASFAAKFCKDIVGYGLGVAGAFHEEALSLCSFITHSSFLNTARLNVTSLGFVNEAGVTDGGCSPMPDMAAQCPAPEAPGSFFAFVLLVIVIPAVVLGLAALACVRACMLAACRRCLCKPPQPTRRIFCGLCVVAEADAVFPYLFCLYNWRPKGELQVKGLCTRPEAEGGAGSGGPLNRCCCCCGRPCCCFGLPCCPGYVRSSVQAPAKSSPGA</sequence>
<proteinExistence type="predicted"/>
<keyword evidence="4" id="KW-1185">Reference proteome</keyword>
<protein>
    <recommendedName>
        <fullName evidence="5">Fungal lipase-like domain-containing protein</fullName>
    </recommendedName>
</protein>
<evidence type="ECO:0000313" key="3">
    <source>
        <dbReference type="EMBL" id="KAA0149313.1"/>
    </source>
</evidence>
<keyword evidence="2" id="KW-0732">Signal</keyword>
<reference evidence="3 4" key="1">
    <citation type="submission" date="2019-07" db="EMBL/GenBank/DDBJ databases">
        <title>Genomes of Cafeteria roenbergensis.</title>
        <authorList>
            <person name="Fischer M.G."/>
            <person name="Hackl T."/>
            <person name="Roman M."/>
        </authorList>
    </citation>
    <scope>NUCLEOTIDE SEQUENCE [LARGE SCALE GENOMIC DNA]</scope>
    <source>
        <strain evidence="3 4">BVI</strain>
    </source>
</reference>
<name>A0A5A8C8B4_CAFRO</name>
<keyword evidence="1" id="KW-1133">Transmembrane helix</keyword>
<dbReference type="EMBL" id="VLTN01000044">
    <property type="protein sequence ID" value="KAA0149313.1"/>
    <property type="molecule type" value="Genomic_DNA"/>
</dbReference>
<feature type="transmembrane region" description="Helical" evidence="1">
    <location>
        <begin position="513"/>
        <end position="536"/>
    </location>
</feature>
<organism evidence="3 4">
    <name type="scientific">Cafeteria roenbergensis</name>
    <name type="common">Marine flagellate</name>
    <dbReference type="NCBI Taxonomy" id="33653"/>
    <lineage>
        <taxon>Eukaryota</taxon>
        <taxon>Sar</taxon>
        <taxon>Stramenopiles</taxon>
        <taxon>Bigyra</taxon>
        <taxon>Opalozoa</taxon>
        <taxon>Bicosoecida</taxon>
        <taxon>Cafeteriaceae</taxon>
        <taxon>Cafeteria</taxon>
    </lineage>
</organism>
<evidence type="ECO:0000256" key="1">
    <source>
        <dbReference type="SAM" id="Phobius"/>
    </source>
</evidence>
<evidence type="ECO:0008006" key="5">
    <source>
        <dbReference type="Google" id="ProtNLM"/>
    </source>
</evidence>
<feature type="signal peptide" evidence="2">
    <location>
        <begin position="1"/>
        <end position="19"/>
    </location>
</feature>